<gene>
    <name evidence="2" type="ORF">VA596_41390</name>
</gene>
<name>A0ABU5RID9_9PSEU</name>
<evidence type="ECO:0000313" key="3">
    <source>
        <dbReference type="Proteomes" id="UP001304298"/>
    </source>
</evidence>
<keyword evidence="3" id="KW-1185">Reference proteome</keyword>
<reference evidence="2 3" key="1">
    <citation type="submission" date="2023-12" db="EMBL/GenBank/DDBJ databases">
        <title>Amycolatopsis sp. V23-08.</title>
        <authorList>
            <person name="Somphong A."/>
        </authorList>
    </citation>
    <scope>NUCLEOTIDE SEQUENCE [LARGE SCALE GENOMIC DNA]</scope>
    <source>
        <strain evidence="2 3">V23-08</strain>
    </source>
</reference>
<dbReference type="RefSeq" id="WP_323335007.1">
    <property type="nucleotide sequence ID" value="NZ_JAYFSI010000014.1"/>
</dbReference>
<evidence type="ECO:0000256" key="1">
    <source>
        <dbReference type="SAM" id="MobiDB-lite"/>
    </source>
</evidence>
<feature type="region of interest" description="Disordered" evidence="1">
    <location>
        <begin position="1"/>
        <end position="20"/>
    </location>
</feature>
<feature type="region of interest" description="Disordered" evidence="1">
    <location>
        <begin position="83"/>
        <end position="114"/>
    </location>
</feature>
<protein>
    <recommendedName>
        <fullName evidence="4">Helix-turn-helix transcriptional regulator</fullName>
    </recommendedName>
</protein>
<evidence type="ECO:0008006" key="4">
    <source>
        <dbReference type="Google" id="ProtNLM"/>
    </source>
</evidence>
<proteinExistence type="predicted"/>
<organism evidence="2 3">
    <name type="scientific">Amycolatopsis heterodermiae</name>
    <dbReference type="NCBI Taxonomy" id="3110235"/>
    <lineage>
        <taxon>Bacteria</taxon>
        <taxon>Bacillati</taxon>
        <taxon>Actinomycetota</taxon>
        <taxon>Actinomycetes</taxon>
        <taxon>Pseudonocardiales</taxon>
        <taxon>Pseudonocardiaceae</taxon>
        <taxon>Amycolatopsis</taxon>
    </lineage>
</organism>
<sequence length="168" mass="18631">MTVSRKQIRTGDYPPEPRARLGDAVAKARTAAGWQYRTDLVKAAEAAGEKLSIRSLQALETGDASVGQSALFTVARMLPGWTEDTPRHILEGGEPPATSDQRPPTSPAPVRHEFSADLRARWRRMTVDEILERGAEEGERFGLPARVRYLRAALQEKEDQLSVEDIPQ</sequence>
<dbReference type="Proteomes" id="UP001304298">
    <property type="component" value="Unassembled WGS sequence"/>
</dbReference>
<evidence type="ECO:0000313" key="2">
    <source>
        <dbReference type="EMBL" id="MEA5366041.1"/>
    </source>
</evidence>
<comment type="caution">
    <text evidence="2">The sequence shown here is derived from an EMBL/GenBank/DDBJ whole genome shotgun (WGS) entry which is preliminary data.</text>
</comment>
<accession>A0ABU5RID9</accession>
<dbReference type="EMBL" id="JAYFSI010000014">
    <property type="protein sequence ID" value="MEA5366041.1"/>
    <property type="molecule type" value="Genomic_DNA"/>
</dbReference>